<gene>
    <name evidence="2" type="ORF">GKE01_18730</name>
</gene>
<dbReference type="AlphaFoldDB" id="A0A6G1ZIH8"/>
<keyword evidence="1" id="KW-0732">Signal</keyword>
<feature type="signal peptide" evidence="1">
    <location>
        <begin position="1"/>
        <end position="20"/>
    </location>
</feature>
<feature type="chain" id="PRO_5026252635" description="NVEALA protein" evidence="1">
    <location>
        <begin position="21"/>
        <end position="73"/>
    </location>
</feature>
<dbReference type="Pfam" id="PF14055">
    <property type="entry name" value="NVEALA"/>
    <property type="match status" value="1"/>
</dbReference>
<sequence>MKKKILGVAIIAAMALTASWNFNQSKNEVELSDLALANVEALARGEGGFNCYWEDRNYIKCDNGFGLGCPCGM</sequence>
<dbReference type="EMBL" id="WKLP01000030">
    <property type="protein sequence ID" value="MRY13481.1"/>
    <property type="molecule type" value="Genomic_DNA"/>
</dbReference>
<reference evidence="2" key="1">
    <citation type="journal article" date="2019" name="Nat. Med.">
        <title>A library of human gut bacterial isolates paired with longitudinal multiomics data enables mechanistic microbiome research.</title>
        <authorList>
            <person name="Poyet M."/>
            <person name="Groussin M."/>
            <person name="Gibbons S.M."/>
            <person name="Avila-Pacheco J."/>
            <person name="Jiang X."/>
            <person name="Kearney S.M."/>
            <person name="Perrotta A.R."/>
            <person name="Berdy B."/>
            <person name="Zhao S."/>
            <person name="Lieberman T.D."/>
            <person name="Swanson P.K."/>
            <person name="Smith M."/>
            <person name="Roesemann S."/>
            <person name="Alexander J.E."/>
            <person name="Rich S.A."/>
            <person name="Livny J."/>
            <person name="Vlamakis H."/>
            <person name="Clish C."/>
            <person name="Bullock K."/>
            <person name="Deik A."/>
            <person name="Scott J."/>
            <person name="Pierce K.A."/>
            <person name="Xavier R.J."/>
            <person name="Alm E.J."/>
        </authorList>
    </citation>
    <scope>NUCLEOTIDE SEQUENCE</scope>
    <source>
        <strain evidence="2">BIOML-A4</strain>
    </source>
</reference>
<proteinExistence type="predicted"/>
<accession>A0A6G1ZIH8</accession>
<organism evidence="2">
    <name type="scientific">Parabacteroides goldsteinii</name>
    <dbReference type="NCBI Taxonomy" id="328812"/>
    <lineage>
        <taxon>Bacteria</taxon>
        <taxon>Pseudomonadati</taxon>
        <taxon>Bacteroidota</taxon>
        <taxon>Bacteroidia</taxon>
        <taxon>Bacteroidales</taxon>
        <taxon>Tannerellaceae</taxon>
        <taxon>Parabacteroides</taxon>
    </lineage>
</organism>
<name>A0A6G1ZIH8_9BACT</name>
<dbReference type="RefSeq" id="WP_010801532.1">
    <property type="nucleotide sequence ID" value="NZ_CAJLDJ010000029.1"/>
</dbReference>
<evidence type="ECO:0000313" key="2">
    <source>
        <dbReference type="EMBL" id="MRY13481.1"/>
    </source>
</evidence>
<protein>
    <recommendedName>
        <fullName evidence="3">NVEALA protein</fullName>
    </recommendedName>
</protein>
<comment type="caution">
    <text evidence="2">The sequence shown here is derived from an EMBL/GenBank/DDBJ whole genome shotgun (WGS) entry which is preliminary data.</text>
</comment>
<dbReference type="InterPro" id="IPR025905">
    <property type="entry name" value="NVEALA"/>
</dbReference>
<evidence type="ECO:0000256" key="1">
    <source>
        <dbReference type="SAM" id="SignalP"/>
    </source>
</evidence>
<evidence type="ECO:0008006" key="3">
    <source>
        <dbReference type="Google" id="ProtNLM"/>
    </source>
</evidence>